<feature type="transmembrane region" description="Helical" evidence="6">
    <location>
        <begin position="334"/>
        <end position="356"/>
    </location>
</feature>
<feature type="transmembrane region" description="Helical" evidence="6">
    <location>
        <begin position="492"/>
        <end position="512"/>
    </location>
</feature>
<feature type="transmembrane region" description="Helical" evidence="6">
    <location>
        <begin position="170"/>
        <end position="189"/>
    </location>
</feature>
<feature type="transmembrane region" description="Helical" evidence="6">
    <location>
        <begin position="376"/>
        <end position="398"/>
    </location>
</feature>
<evidence type="ECO:0000256" key="2">
    <source>
        <dbReference type="ARBA" id="ARBA00022475"/>
    </source>
</evidence>
<dbReference type="Pfam" id="PF01943">
    <property type="entry name" value="Polysacc_synt"/>
    <property type="match status" value="1"/>
</dbReference>
<keyword evidence="3 6" id="KW-0812">Transmembrane</keyword>
<gene>
    <name evidence="7" type="ORF">FD47_GL001842</name>
</gene>
<keyword evidence="5 6" id="KW-0472">Membrane</keyword>
<evidence type="ECO:0000256" key="5">
    <source>
        <dbReference type="ARBA" id="ARBA00023136"/>
    </source>
</evidence>
<evidence type="ECO:0000256" key="6">
    <source>
        <dbReference type="SAM" id="Phobius"/>
    </source>
</evidence>
<dbReference type="Proteomes" id="UP000051010">
    <property type="component" value="Unassembled WGS sequence"/>
</dbReference>
<feature type="transmembrane region" description="Helical" evidence="6">
    <location>
        <begin position="459"/>
        <end position="480"/>
    </location>
</feature>
<evidence type="ECO:0000313" key="7">
    <source>
        <dbReference type="EMBL" id="KRM42474.1"/>
    </source>
</evidence>
<dbReference type="InterPro" id="IPR024923">
    <property type="entry name" value="PG_synth_SpoVB"/>
</dbReference>
<protein>
    <submittedName>
        <fullName evidence="7">Polysaccharide biosynthesis protein</fullName>
    </submittedName>
</protein>
<dbReference type="InterPro" id="IPR050833">
    <property type="entry name" value="Poly_Biosynth_Transport"/>
</dbReference>
<name>A0A0R1YJX8_9LACO</name>
<sequence>MSALNKKIMSGSFWLSFGSIFSRVLGILYLIPWLAMMGSPAHQNAAQALFNTSYTPYALFIALGTAGFPSAVARRVAFYNGENKFLNAKQLAKVGFGIMLISGVICGIVLYLIAPLLAANSPVVSQESSIISIRVLVPAIVILPSMSFVRGWFQGNQDMKPYGFSQLWEQFVRVVFILAATYIVINVFHKTYVHAVYLSVMAALIGAVASYLYLGLYFQKQRPEYAEKSRNSKPYDLEGTKRIFKMIAIETVPFIIVGSGISISQLVDQLVFKQVMQNILHHTALYTQNIYTMFSANPTKITTVVVSLAIAVAETTLPILAASRTAGRNDIGDLVVQNLNMLVFALVPIVTILSALSFETNGVFFPFSFLGGRYLFWNLIQSLILGMAINSLTLLQALHYSKKAMYYLITGLVLKLIIQVPLVTLLQGFGAILATGIAFGLVCFLSLREIHKEFKVDFTKLGANILVNIVFAVIVGFAISGLHRVMLPTTKISAFLFAAVFGLVALLIYLALTNATGVSKRVFTKKIGYKYFKYKHFE</sequence>
<dbReference type="CDD" id="cd13124">
    <property type="entry name" value="MATE_SpoVB_like"/>
    <property type="match status" value="1"/>
</dbReference>
<feature type="transmembrane region" description="Helical" evidence="6">
    <location>
        <begin position="405"/>
        <end position="423"/>
    </location>
</feature>
<proteinExistence type="predicted"/>
<keyword evidence="2" id="KW-1003">Cell membrane</keyword>
<feature type="transmembrane region" description="Helical" evidence="6">
    <location>
        <begin position="12"/>
        <end position="34"/>
    </location>
</feature>
<evidence type="ECO:0000256" key="3">
    <source>
        <dbReference type="ARBA" id="ARBA00022692"/>
    </source>
</evidence>
<reference evidence="7 8" key="1">
    <citation type="journal article" date="2015" name="Genome Announc.">
        <title>Expanding the biotechnology potential of lactobacilli through comparative genomics of 213 strains and associated genera.</title>
        <authorList>
            <person name="Sun Z."/>
            <person name="Harris H.M."/>
            <person name="McCann A."/>
            <person name="Guo C."/>
            <person name="Argimon S."/>
            <person name="Zhang W."/>
            <person name="Yang X."/>
            <person name="Jeffery I.B."/>
            <person name="Cooney J.C."/>
            <person name="Kagawa T.F."/>
            <person name="Liu W."/>
            <person name="Song Y."/>
            <person name="Salvetti E."/>
            <person name="Wrobel A."/>
            <person name="Rasinkangas P."/>
            <person name="Parkhill J."/>
            <person name="Rea M.C."/>
            <person name="O'Sullivan O."/>
            <person name="Ritari J."/>
            <person name="Douillard F.P."/>
            <person name="Paul Ross R."/>
            <person name="Yang R."/>
            <person name="Briner A.E."/>
            <person name="Felis G.E."/>
            <person name="de Vos W.M."/>
            <person name="Barrangou R."/>
            <person name="Klaenhammer T.R."/>
            <person name="Caufield P.W."/>
            <person name="Cui Y."/>
            <person name="Zhang H."/>
            <person name="O'Toole P.W."/>
        </authorList>
    </citation>
    <scope>NUCLEOTIDE SEQUENCE [LARGE SCALE GENOMIC DNA]</scope>
    <source>
        <strain evidence="7 8">DSM 18390</strain>
    </source>
</reference>
<evidence type="ECO:0000256" key="1">
    <source>
        <dbReference type="ARBA" id="ARBA00004651"/>
    </source>
</evidence>
<dbReference type="EMBL" id="AZFZ01000040">
    <property type="protein sequence ID" value="KRM42474.1"/>
    <property type="molecule type" value="Genomic_DNA"/>
</dbReference>
<organism evidence="7 8">
    <name type="scientific">Lentilactobacillus parafarraginis DSM 18390 = JCM 14109</name>
    <dbReference type="NCBI Taxonomy" id="1423786"/>
    <lineage>
        <taxon>Bacteria</taxon>
        <taxon>Bacillati</taxon>
        <taxon>Bacillota</taxon>
        <taxon>Bacilli</taxon>
        <taxon>Lactobacillales</taxon>
        <taxon>Lactobacillaceae</taxon>
        <taxon>Lentilactobacillus</taxon>
    </lineage>
</organism>
<feature type="transmembrane region" description="Helical" evidence="6">
    <location>
        <begin position="54"/>
        <end position="73"/>
    </location>
</feature>
<feature type="transmembrane region" description="Helical" evidence="6">
    <location>
        <begin position="247"/>
        <end position="267"/>
    </location>
</feature>
<accession>A0A0R1YJX8</accession>
<comment type="caution">
    <text evidence="7">The sequence shown here is derived from an EMBL/GenBank/DDBJ whole genome shotgun (WGS) entry which is preliminary data.</text>
</comment>
<feature type="transmembrane region" description="Helical" evidence="6">
    <location>
        <begin position="130"/>
        <end position="149"/>
    </location>
</feature>
<comment type="subcellular location">
    <subcellularLocation>
        <location evidence="1">Cell membrane</location>
        <topology evidence="1">Multi-pass membrane protein</topology>
    </subcellularLocation>
</comment>
<dbReference type="GO" id="GO:0005886">
    <property type="term" value="C:plasma membrane"/>
    <property type="evidence" value="ECO:0007669"/>
    <property type="project" value="UniProtKB-SubCell"/>
</dbReference>
<feature type="transmembrane region" description="Helical" evidence="6">
    <location>
        <begin position="94"/>
        <end position="118"/>
    </location>
</feature>
<dbReference type="InterPro" id="IPR002797">
    <property type="entry name" value="Polysacc_synth"/>
</dbReference>
<evidence type="ECO:0000256" key="4">
    <source>
        <dbReference type="ARBA" id="ARBA00022989"/>
    </source>
</evidence>
<feature type="transmembrane region" description="Helical" evidence="6">
    <location>
        <begin position="301"/>
        <end position="322"/>
    </location>
</feature>
<dbReference type="PANTHER" id="PTHR30250:SF21">
    <property type="entry name" value="LIPID II FLIPPASE MURJ"/>
    <property type="match status" value="1"/>
</dbReference>
<dbReference type="AlphaFoldDB" id="A0A0R1YJX8"/>
<evidence type="ECO:0000313" key="8">
    <source>
        <dbReference type="Proteomes" id="UP000051010"/>
    </source>
</evidence>
<dbReference type="PATRIC" id="fig|1423786.4.peg.1947"/>
<keyword evidence="4 6" id="KW-1133">Transmembrane helix</keyword>
<dbReference type="PANTHER" id="PTHR30250">
    <property type="entry name" value="PST FAMILY PREDICTED COLANIC ACID TRANSPORTER"/>
    <property type="match status" value="1"/>
</dbReference>
<feature type="transmembrane region" description="Helical" evidence="6">
    <location>
        <begin position="195"/>
        <end position="218"/>
    </location>
</feature>
<feature type="transmembrane region" description="Helical" evidence="6">
    <location>
        <begin position="429"/>
        <end position="447"/>
    </location>
</feature>